<protein>
    <submittedName>
        <fullName evidence="1">Uncharacterized protein</fullName>
    </submittedName>
</protein>
<gene>
    <name evidence="1" type="ORF">LCGC14_1082460</name>
</gene>
<sequence length="93" mass="11204">MIVYKDNIITEKSIFEILSKVDPNAAAKMIRNKMVLRSEKDYDKTDEDKINRWLRENCTGLIYFVDEGTPYRNFFIYYFEKEEDAVAFKLKWS</sequence>
<name>A0A0F9N2F9_9ZZZZ</name>
<reference evidence="1" key="1">
    <citation type="journal article" date="2015" name="Nature">
        <title>Complex archaea that bridge the gap between prokaryotes and eukaryotes.</title>
        <authorList>
            <person name="Spang A."/>
            <person name="Saw J.H."/>
            <person name="Jorgensen S.L."/>
            <person name="Zaremba-Niedzwiedzka K."/>
            <person name="Martijn J."/>
            <person name="Lind A.E."/>
            <person name="van Eijk R."/>
            <person name="Schleper C."/>
            <person name="Guy L."/>
            <person name="Ettema T.J."/>
        </authorList>
    </citation>
    <scope>NUCLEOTIDE SEQUENCE</scope>
</reference>
<organism evidence="1">
    <name type="scientific">marine sediment metagenome</name>
    <dbReference type="NCBI Taxonomy" id="412755"/>
    <lineage>
        <taxon>unclassified sequences</taxon>
        <taxon>metagenomes</taxon>
        <taxon>ecological metagenomes</taxon>
    </lineage>
</organism>
<evidence type="ECO:0000313" key="1">
    <source>
        <dbReference type="EMBL" id="KKN05917.1"/>
    </source>
</evidence>
<comment type="caution">
    <text evidence="1">The sequence shown here is derived from an EMBL/GenBank/DDBJ whole genome shotgun (WGS) entry which is preliminary data.</text>
</comment>
<dbReference type="EMBL" id="LAZR01004747">
    <property type="protein sequence ID" value="KKN05917.1"/>
    <property type="molecule type" value="Genomic_DNA"/>
</dbReference>
<proteinExistence type="predicted"/>
<dbReference type="AlphaFoldDB" id="A0A0F9N2F9"/>
<accession>A0A0F9N2F9</accession>